<dbReference type="GO" id="GO:0003677">
    <property type="term" value="F:DNA binding"/>
    <property type="evidence" value="ECO:0007669"/>
    <property type="project" value="UniProtKB-UniRule"/>
</dbReference>
<comment type="similarity">
    <text evidence="1">Belongs to the 'phage' integrase family.</text>
</comment>
<reference evidence="7" key="1">
    <citation type="submission" date="2020-02" db="EMBL/GenBank/DDBJ databases">
        <authorList>
            <person name="Shen X.-R."/>
            <person name="Zhang Y.-X."/>
        </authorList>
    </citation>
    <scope>NUCLEOTIDE SEQUENCE</scope>
    <source>
        <strain evidence="7">SYP-B3998</strain>
    </source>
</reference>
<organism evidence="7">
    <name type="scientific">Paenibacillus sp. SYP-B3998</name>
    <dbReference type="NCBI Taxonomy" id="2678564"/>
    <lineage>
        <taxon>Bacteria</taxon>
        <taxon>Bacillati</taxon>
        <taxon>Bacillota</taxon>
        <taxon>Bacilli</taxon>
        <taxon>Bacillales</taxon>
        <taxon>Paenibacillaceae</taxon>
        <taxon>Paenibacillus</taxon>
    </lineage>
</organism>
<dbReference type="GO" id="GO:0006310">
    <property type="term" value="P:DNA recombination"/>
    <property type="evidence" value="ECO:0007669"/>
    <property type="project" value="UniProtKB-KW"/>
</dbReference>
<evidence type="ECO:0000259" key="5">
    <source>
        <dbReference type="PROSITE" id="PS51898"/>
    </source>
</evidence>
<evidence type="ECO:0000259" key="6">
    <source>
        <dbReference type="PROSITE" id="PS51900"/>
    </source>
</evidence>
<accession>A0A6G3ZZ69</accession>
<evidence type="ECO:0000256" key="4">
    <source>
        <dbReference type="PROSITE-ProRule" id="PRU01248"/>
    </source>
</evidence>
<dbReference type="RefSeq" id="WP_163946660.1">
    <property type="nucleotide sequence ID" value="NZ_JAAIKC010000003.1"/>
</dbReference>
<gene>
    <name evidence="7" type="ORF">GK047_12735</name>
</gene>
<dbReference type="CDD" id="cd00397">
    <property type="entry name" value="DNA_BRE_C"/>
    <property type="match status" value="1"/>
</dbReference>
<evidence type="ECO:0000256" key="3">
    <source>
        <dbReference type="ARBA" id="ARBA00023172"/>
    </source>
</evidence>
<dbReference type="SUPFAM" id="SSF56349">
    <property type="entry name" value="DNA breaking-rejoining enzymes"/>
    <property type="match status" value="1"/>
</dbReference>
<name>A0A6G3ZZ69_9BACL</name>
<dbReference type="InterPro" id="IPR002104">
    <property type="entry name" value="Integrase_catalytic"/>
</dbReference>
<proteinExistence type="inferred from homology"/>
<dbReference type="InterPro" id="IPR013762">
    <property type="entry name" value="Integrase-like_cat_sf"/>
</dbReference>
<dbReference type="PANTHER" id="PTHR30349">
    <property type="entry name" value="PHAGE INTEGRASE-RELATED"/>
    <property type="match status" value="1"/>
</dbReference>
<keyword evidence="3" id="KW-0233">DNA recombination</keyword>
<comment type="caution">
    <text evidence="7">The sequence shown here is derived from an EMBL/GenBank/DDBJ whole genome shotgun (WGS) entry which is preliminary data.</text>
</comment>
<dbReference type="Gene3D" id="1.10.443.10">
    <property type="entry name" value="Intergrase catalytic core"/>
    <property type="match status" value="1"/>
</dbReference>
<dbReference type="InterPro" id="IPR010998">
    <property type="entry name" value="Integrase_recombinase_N"/>
</dbReference>
<evidence type="ECO:0000256" key="2">
    <source>
        <dbReference type="ARBA" id="ARBA00023125"/>
    </source>
</evidence>
<dbReference type="PROSITE" id="PS51898">
    <property type="entry name" value="TYR_RECOMBINASE"/>
    <property type="match status" value="1"/>
</dbReference>
<protein>
    <submittedName>
        <fullName evidence="7">Site-specific integrase</fullName>
    </submittedName>
</protein>
<sequence>MSKRFIHYFCPADIESKYALMVFDDENNHFVPLTEYYQYQLGRVSESTALSYLNILEPYFCWLKNKSLFQGARVDWTNAPLAIKSAIKQYLQKELGCKVRDQDSHEKVFLTNKSKKTVNHFLSAIKAFYKAMIKLGLYDHPNPLVNLDLLGQNIEISGDRKNRQRMPQLAGTEEPISYRKVTDSYFKIINDEWVPEIISDWDLPYKIYNAGEKSNWQLRDEVITRFMFETGARISEILDLTIGDYRNRLDKHEFSAYNKGSFKRRTKFIRISPETLKLLIRYINVERPKYANNPIKFDKLPDDEFIFISQRGGRYQYTAFYNNWTKIIGFAGIKLNPHKARHWFVTSRLRGIYESSSSKAEIEEKKKQLIGYMKWRDSETINVYEHMYDEEKYRDIHEQMIQTYSFREKEYLKNKKMNKPTAVANVVTKQNKNFEEDWLNDLYEGMD</sequence>
<evidence type="ECO:0000313" key="7">
    <source>
        <dbReference type="EMBL" id="NEW06871.1"/>
    </source>
</evidence>
<evidence type="ECO:0000256" key="1">
    <source>
        <dbReference type="ARBA" id="ARBA00008857"/>
    </source>
</evidence>
<dbReference type="EMBL" id="JAAIKC010000003">
    <property type="protein sequence ID" value="NEW06871.1"/>
    <property type="molecule type" value="Genomic_DNA"/>
</dbReference>
<keyword evidence="2 4" id="KW-0238">DNA-binding</keyword>
<dbReference type="AlphaFoldDB" id="A0A6G3ZZ69"/>
<dbReference type="PROSITE" id="PS51900">
    <property type="entry name" value="CB"/>
    <property type="match status" value="1"/>
</dbReference>
<feature type="domain" description="Tyr recombinase" evidence="5">
    <location>
        <begin position="184"/>
        <end position="398"/>
    </location>
</feature>
<dbReference type="Pfam" id="PF00589">
    <property type="entry name" value="Phage_integrase"/>
    <property type="match status" value="1"/>
</dbReference>
<feature type="domain" description="Core-binding (CB)" evidence="6">
    <location>
        <begin position="27"/>
        <end position="133"/>
    </location>
</feature>
<dbReference type="InterPro" id="IPR050090">
    <property type="entry name" value="Tyrosine_recombinase_XerCD"/>
</dbReference>
<dbReference type="GO" id="GO:0015074">
    <property type="term" value="P:DNA integration"/>
    <property type="evidence" value="ECO:0007669"/>
    <property type="project" value="InterPro"/>
</dbReference>
<dbReference type="InterPro" id="IPR044068">
    <property type="entry name" value="CB"/>
</dbReference>
<dbReference type="PANTHER" id="PTHR30349:SF41">
    <property type="entry name" value="INTEGRASE_RECOMBINASE PROTEIN MJ0367-RELATED"/>
    <property type="match status" value="1"/>
</dbReference>
<dbReference type="Gene3D" id="1.10.150.130">
    <property type="match status" value="1"/>
</dbReference>
<dbReference type="InterPro" id="IPR011010">
    <property type="entry name" value="DNA_brk_join_enz"/>
</dbReference>